<organism evidence="1 2">
    <name type="scientific">Streptomyces axinellae</name>
    <dbReference type="NCBI Taxonomy" id="552788"/>
    <lineage>
        <taxon>Bacteria</taxon>
        <taxon>Bacillati</taxon>
        <taxon>Actinomycetota</taxon>
        <taxon>Actinomycetes</taxon>
        <taxon>Kitasatosporales</taxon>
        <taxon>Streptomycetaceae</taxon>
        <taxon>Streptomyces</taxon>
    </lineage>
</organism>
<name>A0ABP6CIY4_9ACTN</name>
<dbReference type="EMBL" id="BAAARJ010000011">
    <property type="protein sequence ID" value="GAA2618829.1"/>
    <property type="molecule type" value="Genomic_DNA"/>
</dbReference>
<evidence type="ECO:0000313" key="1">
    <source>
        <dbReference type="EMBL" id="GAA2618829.1"/>
    </source>
</evidence>
<keyword evidence="2" id="KW-1185">Reference proteome</keyword>
<gene>
    <name evidence="1" type="ORF">GCM10009863_35980</name>
</gene>
<evidence type="ECO:0000313" key="2">
    <source>
        <dbReference type="Proteomes" id="UP001501447"/>
    </source>
</evidence>
<protein>
    <submittedName>
        <fullName evidence="1">Uncharacterized protein</fullName>
    </submittedName>
</protein>
<proteinExistence type="predicted"/>
<dbReference type="Gene3D" id="1.20.58.480">
    <property type="match status" value="1"/>
</dbReference>
<comment type="caution">
    <text evidence="1">The sequence shown here is derived from an EMBL/GenBank/DDBJ whole genome shotgun (WGS) entry which is preliminary data.</text>
</comment>
<dbReference type="Proteomes" id="UP001501447">
    <property type="component" value="Unassembled WGS sequence"/>
</dbReference>
<sequence length="463" mass="51882">MRATLVTRIDEWTLGVLPRFNQQIPTGQAHVPDMVAAMNSMLTDMPSADTFSLLQKKQLLVLLGIWGSSAVRHSQERSPYLRDNDPSEILRNISVGGRPVTLKSYFRQLADSSATGHPYRDAYASLVRWGTPASAAFWNGEKLVELPSVFPGGPARTYTDDPGEHLILELFKRAETLERAANLVVEPLWAGSEKCSSREAQERLFIATNMLLGVHRLFLDFPQGDARGKLTVDHFVDVFRQYAVHWEIGDVPPSGPQDVEFVSRDLMSGFGTDSYRRHVWRIFPGLLAEERDRLRNAMDRPSLPELLMTEAGVTGEQLTAASTAELSEMVRTFPSFASLFYFLNAGARLSAIHLAIAKKYLFKEIRARQRRLAEDSAVVPNDAGITGLEEKKLDELHRARHQHFLRTLSRISHADLQELSRVRPVRQLTSQQARDLLGLGQGPDEHRFGAVVGESGRSVARHL</sequence>
<accession>A0ABP6CIY4</accession>
<reference evidence="2" key="1">
    <citation type="journal article" date="2019" name="Int. J. Syst. Evol. Microbiol.">
        <title>The Global Catalogue of Microorganisms (GCM) 10K type strain sequencing project: providing services to taxonomists for standard genome sequencing and annotation.</title>
        <authorList>
            <consortium name="The Broad Institute Genomics Platform"/>
            <consortium name="The Broad Institute Genome Sequencing Center for Infectious Disease"/>
            <person name="Wu L."/>
            <person name="Ma J."/>
        </authorList>
    </citation>
    <scope>NUCLEOTIDE SEQUENCE [LARGE SCALE GENOMIC DNA]</scope>
    <source>
        <strain evidence="2">JCM 16373</strain>
    </source>
</reference>